<feature type="non-terminal residue" evidence="1">
    <location>
        <position position="131"/>
    </location>
</feature>
<evidence type="ECO:0000313" key="1">
    <source>
        <dbReference type="EMBL" id="SVC54648.1"/>
    </source>
</evidence>
<dbReference type="AlphaFoldDB" id="A0A382N243"/>
<reference evidence="1" key="1">
    <citation type="submission" date="2018-05" db="EMBL/GenBank/DDBJ databases">
        <authorList>
            <person name="Lanie J.A."/>
            <person name="Ng W.-L."/>
            <person name="Kazmierczak K.M."/>
            <person name="Andrzejewski T.M."/>
            <person name="Davidsen T.M."/>
            <person name="Wayne K.J."/>
            <person name="Tettelin H."/>
            <person name="Glass J.I."/>
            <person name="Rusch D."/>
            <person name="Podicherti R."/>
            <person name="Tsui H.-C.T."/>
            <person name="Winkler M.E."/>
        </authorList>
    </citation>
    <scope>NUCLEOTIDE SEQUENCE</scope>
</reference>
<evidence type="ECO:0008006" key="2">
    <source>
        <dbReference type="Google" id="ProtNLM"/>
    </source>
</evidence>
<name>A0A382N243_9ZZZZ</name>
<sequence length="131" mass="13942">MNKISNTSTNSGVRCFKSSYVQARLRVLAGPFLLCLLLLATVGPVRAQAFTSADSAATLLGAAEIFEAEGELETAAALYRLIAETFENTPTAARARERLDALNQIGEEGNGSVEFRVWATGYGLFLGIAVP</sequence>
<accession>A0A382N243</accession>
<proteinExistence type="predicted"/>
<dbReference type="EMBL" id="UINC01097167">
    <property type="protein sequence ID" value="SVC54648.1"/>
    <property type="molecule type" value="Genomic_DNA"/>
</dbReference>
<organism evidence="1">
    <name type="scientific">marine metagenome</name>
    <dbReference type="NCBI Taxonomy" id="408172"/>
    <lineage>
        <taxon>unclassified sequences</taxon>
        <taxon>metagenomes</taxon>
        <taxon>ecological metagenomes</taxon>
    </lineage>
</organism>
<protein>
    <recommendedName>
        <fullName evidence="2">Tetratricopeptide repeat protein</fullName>
    </recommendedName>
</protein>
<gene>
    <name evidence="1" type="ORF">METZ01_LOCUS307502</name>
</gene>